<organism evidence="1">
    <name type="scientific">Mus musculus</name>
    <name type="common">Mouse</name>
    <dbReference type="NCBI Taxonomy" id="10090"/>
    <lineage>
        <taxon>Eukaryota</taxon>
        <taxon>Metazoa</taxon>
        <taxon>Chordata</taxon>
        <taxon>Craniata</taxon>
        <taxon>Vertebrata</taxon>
        <taxon>Euteleostomi</taxon>
        <taxon>Mammalia</taxon>
        <taxon>Eutheria</taxon>
        <taxon>Euarchontoglires</taxon>
        <taxon>Glires</taxon>
        <taxon>Rodentia</taxon>
        <taxon>Myomorpha</taxon>
        <taxon>Muroidea</taxon>
        <taxon>Muridae</taxon>
        <taxon>Murinae</taxon>
        <taxon>Mus</taxon>
        <taxon>Mus</taxon>
    </lineage>
</organism>
<sequence length="53" mass="6512">MVPLYWQYHSHSVLWCPDPQNEKGRCLFRSYYMPQKKHCIHSFLVFHSEICHC</sequence>
<accession>Q6R5F6</accession>
<gene>
    <name evidence="2" type="primary">Gm16498</name>
</gene>
<reference evidence="1" key="1">
    <citation type="journal article" date="2003" name="PLoS Biol.">
        <title>Transcriptome analysis of mouse stem cells and early embryos.</title>
        <authorList>
            <person name="Sharov A.A."/>
            <person name="Piao Y."/>
            <person name="Matoba R."/>
            <person name="Dudekula D.B."/>
            <person name="Qian Y."/>
            <person name="VanBuren V."/>
            <person name="Falco G."/>
            <person name="Martin P.R."/>
            <person name="Stagg C.A."/>
            <person name="Bassey U.C."/>
            <person name="Wang Y."/>
            <person name="Carter M.G."/>
            <person name="Hamatani T."/>
            <person name="Aiba K."/>
            <person name="Akutsu H."/>
            <person name="Sharova L."/>
            <person name="Tanaka T.S."/>
            <person name="Kimber W.L."/>
            <person name="Yoshikawa T."/>
            <person name="Jaradat S.A."/>
            <person name="Pantano S."/>
            <person name="Nagaraja R."/>
            <person name="Boheler K.R."/>
            <person name="Taub D."/>
            <person name="Hodes R.J."/>
            <person name="Longo D.L."/>
            <person name="Schlessinger D."/>
            <person name="Keller J."/>
            <person name="Klotz E."/>
            <person name="Kelsoe G."/>
            <person name="Umezawa A."/>
            <person name="Vescovi A.L."/>
            <person name="Rossant J."/>
            <person name="Kunath T."/>
            <person name="Hogan B.L.M."/>
            <person name="Curci A."/>
            <person name="D'Urso M."/>
            <person name="Kelso J."/>
            <person name="Hide W."/>
            <person name="Ko M.S.H."/>
        </authorList>
    </citation>
    <scope>NUCLEOTIDE SEQUENCE</scope>
    <source>
        <strain evidence="1">CD1</strain>
    </source>
</reference>
<name>Q6R5F6_MOUSE</name>
<evidence type="ECO:0000313" key="2">
    <source>
        <dbReference type="MGI" id="MGI:3642729"/>
    </source>
</evidence>
<protein>
    <submittedName>
        <fullName evidence="1">Uncharacterized protein</fullName>
    </submittedName>
</protein>
<dbReference type="AGR" id="MGI:3642729"/>
<dbReference type="EMBL" id="AY512926">
    <property type="protein sequence ID" value="AAR87797.1"/>
    <property type="molecule type" value="mRNA"/>
</dbReference>
<dbReference type="MGI" id="MGI:3642729">
    <property type="gene designation" value="Gm16498"/>
</dbReference>
<dbReference type="AlphaFoldDB" id="Q6R5F6"/>
<evidence type="ECO:0000313" key="1">
    <source>
        <dbReference type="EMBL" id="AAR87797.1"/>
    </source>
</evidence>
<proteinExistence type="evidence at transcript level"/>